<keyword evidence="2" id="KW-1185">Reference proteome</keyword>
<evidence type="ECO:0000313" key="1">
    <source>
        <dbReference type="EnsemblMetazoa" id="AFAF014383-PA"/>
    </source>
</evidence>
<dbReference type="EnsemblMetazoa" id="AFAF014383-RA">
    <property type="protein sequence ID" value="AFAF014383-PA"/>
    <property type="gene ID" value="AFAF014383"/>
</dbReference>
<dbReference type="STRING" id="69004.A0A182QPP7"/>
<dbReference type="VEuPathDB" id="VectorBase:AFAF014383"/>
<dbReference type="AlphaFoldDB" id="A0A182QPP7"/>
<reference evidence="2" key="1">
    <citation type="submission" date="2014-01" db="EMBL/GenBank/DDBJ databases">
        <title>The Genome Sequence of Anopheles farauti FAR1 (V2).</title>
        <authorList>
            <consortium name="The Broad Institute Genomics Platform"/>
            <person name="Neafsey D.E."/>
            <person name="Besansky N."/>
            <person name="Howell P."/>
            <person name="Walton C."/>
            <person name="Young S.K."/>
            <person name="Zeng Q."/>
            <person name="Gargeya S."/>
            <person name="Fitzgerald M."/>
            <person name="Haas B."/>
            <person name="Abouelleil A."/>
            <person name="Allen A.W."/>
            <person name="Alvarado L."/>
            <person name="Arachchi H.M."/>
            <person name="Berlin A.M."/>
            <person name="Chapman S.B."/>
            <person name="Gainer-Dewar J."/>
            <person name="Goldberg J."/>
            <person name="Griggs A."/>
            <person name="Gujja S."/>
            <person name="Hansen M."/>
            <person name="Howarth C."/>
            <person name="Imamovic A."/>
            <person name="Ireland A."/>
            <person name="Larimer J."/>
            <person name="McCowan C."/>
            <person name="Murphy C."/>
            <person name="Pearson M."/>
            <person name="Poon T.W."/>
            <person name="Priest M."/>
            <person name="Roberts A."/>
            <person name="Saif S."/>
            <person name="Shea T."/>
            <person name="Sisk P."/>
            <person name="Sykes S."/>
            <person name="Wortman J."/>
            <person name="Nusbaum C."/>
            <person name="Birren B."/>
        </authorList>
    </citation>
    <scope>NUCLEOTIDE SEQUENCE [LARGE SCALE GENOMIC DNA]</scope>
    <source>
        <strain evidence="2">FAR1</strain>
    </source>
</reference>
<organism evidence="1 2">
    <name type="scientific">Anopheles farauti</name>
    <dbReference type="NCBI Taxonomy" id="69004"/>
    <lineage>
        <taxon>Eukaryota</taxon>
        <taxon>Metazoa</taxon>
        <taxon>Ecdysozoa</taxon>
        <taxon>Arthropoda</taxon>
        <taxon>Hexapoda</taxon>
        <taxon>Insecta</taxon>
        <taxon>Pterygota</taxon>
        <taxon>Neoptera</taxon>
        <taxon>Endopterygota</taxon>
        <taxon>Diptera</taxon>
        <taxon>Nematocera</taxon>
        <taxon>Culicoidea</taxon>
        <taxon>Culicidae</taxon>
        <taxon>Anophelinae</taxon>
        <taxon>Anopheles</taxon>
    </lineage>
</organism>
<reference evidence="1" key="2">
    <citation type="submission" date="2020-05" db="UniProtKB">
        <authorList>
            <consortium name="EnsemblMetazoa"/>
        </authorList>
    </citation>
    <scope>IDENTIFICATION</scope>
    <source>
        <strain evidence="1">FAR1</strain>
    </source>
</reference>
<evidence type="ECO:0000313" key="2">
    <source>
        <dbReference type="Proteomes" id="UP000075886"/>
    </source>
</evidence>
<dbReference type="EMBL" id="AXCN02000361">
    <property type="status" value="NOT_ANNOTATED_CDS"/>
    <property type="molecule type" value="Genomic_DNA"/>
</dbReference>
<sequence>MDGEAYQHEREIMETIFEAISDKKETDIARCLNQATVETALKFESVYGISPLVWCLREGDMSHIGLMRVMLTSGLYDCAMVDSKGQTLLAGLVRQCNDKEPFVRSVIMLEIDGVSNADACYRMMKHNSLELFKLFLALRHMNETQLFESLTHAFTKLSVKIFPLSTELRIFVQWKLAHFGYRFLAGECAEPTDDWEEHCNDIRKCWGEIAERYDTNHYEDIDDTLLHLLTVVHNHLYFIQYKLLLEHLPKREVIFCVAIFLYNYKNLSTMYHFMVNKCVVIEFVRMISRQLGLVLHCVEEIKAELVKILKEFQDRDIKMENTFLNESVEKIKSLEINKKDDVVSRFNVKIQNGTANSESLIKEMMRIIRKTDECCVTTKIAEKRTYKEQFKADLMMRIRRNLHRTKHPQNVADRINAELNRRNKSFVCMAEDIVASESFSMDHLLSGKDRRTVRKLKKCYTKMKQFYSMAKIHGHFTQVAQSDPEQSDIFLACLKRALTVFGEAMKNTKSTPNMPNKRVRQTLEQLLTSQLAEFNILHRNTYAKAFSLQRLSIADSLEKKSLINLPNYMTVVRVMLLLLLILVAADIRRSFYGILYRCGTLAALRSLLFYVGKDDSLWTVQRDSFREVQKYFTNARELLMELTQTRVGKTPQFAHVIHQFNQQSAIIGELQAMLEADNEISFASIRKSCFACDDLSTIRRLLLSKMQLLNANGLMNKISSTWDNSISQVSSIAWLDSRLVTINPAVVTNKLQKVVIALISARNGEHIPYLQTLLSDLAWLDHVSDADRQELNEMLRPYYNYIFLLDNKWKALKVFGKKHNLSWDEKLEQKLVEKDRNYLQHLFDTRRSKLRSVLQTLGIHTVDDIMATMASMPPCTLAALEYIQLELSEMLTAVEHFGDNFYYLQHRIPMIHGKNYRNQLAHDALSYNLLTDSGDLKLLINAIILADMNVNLFDKDIPNPPALNEISPTTNTHQHAPVG</sequence>
<proteinExistence type="predicted"/>
<name>A0A182QPP7_9DIPT</name>
<protein>
    <submittedName>
        <fullName evidence="1">Uncharacterized protein</fullName>
    </submittedName>
</protein>
<accession>A0A182QPP7</accession>
<dbReference type="Proteomes" id="UP000075886">
    <property type="component" value="Unassembled WGS sequence"/>
</dbReference>